<organism evidence="1 2">
    <name type="scientific">Burkholderia ubonensis</name>
    <dbReference type="NCBI Taxonomy" id="101571"/>
    <lineage>
        <taxon>Bacteria</taxon>
        <taxon>Pseudomonadati</taxon>
        <taxon>Pseudomonadota</taxon>
        <taxon>Betaproteobacteria</taxon>
        <taxon>Burkholderiales</taxon>
        <taxon>Burkholderiaceae</taxon>
        <taxon>Burkholderia</taxon>
        <taxon>Burkholderia cepacia complex</taxon>
    </lineage>
</organism>
<proteinExistence type="predicted"/>
<keyword evidence="2" id="KW-1185">Reference proteome</keyword>
<dbReference type="RefSeq" id="WP_059928286.1">
    <property type="nucleotide sequence ID" value="NZ_LPBG01000117.1"/>
</dbReference>
<sequence>MLTTEVFAKGAARFDMTGKSLPTLLHITDEQISLGLATRLYRYAERELINQGFGSLAKDAKVKVYTIDAEDRPADRSYCVRWHTPQGGYVELVGILTKSGWPSLDHGFAIGYEEHDA</sequence>
<dbReference type="AlphaFoldDB" id="A0AAW3MQG2"/>
<reference evidence="1 2" key="1">
    <citation type="submission" date="2015-11" db="EMBL/GenBank/DDBJ databases">
        <title>Expanding the genomic diversity of Burkholderia species for the development of highly accurate diagnostics.</title>
        <authorList>
            <person name="Sahl J."/>
            <person name="Keim P."/>
            <person name="Wagner D."/>
        </authorList>
    </citation>
    <scope>NUCLEOTIDE SEQUENCE [LARGE SCALE GENOMIC DNA]</scope>
    <source>
        <strain evidence="1 2">MSMB1808WGS</strain>
    </source>
</reference>
<name>A0AAW3MQG2_9BURK</name>
<evidence type="ECO:0000313" key="1">
    <source>
        <dbReference type="EMBL" id="KVP97804.1"/>
    </source>
</evidence>
<dbReference type="Proteomes" id="UP000056453">
    <property type="component" value="Unassembled WGS sequence"/>
</dbReference>
<protein>
    <submittedName>
        <fullName evidence="1">Uncharacterized protein</fullName>
    </submittedName>
</protein>
<comment type="caution">
    <text evidence="1">The sequence shown here is derived from an EMBL/GenBank/DDBJ whole genome shotgun (WGS) entry which is preliminary data.</text>
</comment>
<dbReference type="EMBL" id="LPBJ01000047">
    <property type="protein sequence ID" value="KVP97804.1"/>
    <property type="molecule type" value="Genomic_DNA"/>
</dbReference>
<gene>
    <name evidence="1" type="ORF">WJ96_04340</name>
</gene>
<evidence type="ECO:0000313" key="2">
    <source>
        <dbReference type="Proteomes" id="UP000056453"/>
    </source>
</evidence>
<accession>A0AAW3MQG2</accession>